<protein>
    <submittedName>
        <fullName evidence="1">Uncharacterized protein</fullName>
    </submittedName>
</protein>
<name>A0A7X0D3P6_9HYPH</name>
<dbReference type="EMBL" id="JACHEG010000010">
    <property type="protein sequence ID" value="MBB6165686.1"/>
    <property type="molecule type" value="Genomic_DNA"/>
</dbReference>
<accession>A0A7X0D3P6</accession>
<organism evidence="1 2">
    <name type="scientific">Rhizobium wenxiniae</name>
    <dbReference type="NCBI Taxonomy" id="1737357"/>
    <lineage>
        <taxon>Bacteria</taxon>
        <taxon>Pseudomonadati</taxon>
        <taxon>Pseudomonadota</taxon>
        <taxon>Alphaproteobacteria</taxon>
        <taxon>Hyphomicrobiales</taxon>
        <taxon>Rhizobiaceae</taxon>
        <taxon>Rhizobium/Agrobacterium group</taxon>
        <taxon>Rhizobium</taxon>
    </lineage>
</organism>
<reference evidence="1 2" key="1">
    <citation type="submission" date="2020-08" db="EMBL/GenBank/DDBJ databases">
        <title>Genomic Encyclopedia of Type Strains, Phase IV (KMG-IV): sequencing the most valuable type-strain genomes for metagenomic binning, comparative biology and taxonomic classification.</title>
        <authorList>
            <person name="Goeker M."/>
        </authorList>
    </citation>
    <scope>NUCLEOTIDE SEQUENCE [LARGE SCALE GENOMIC DNA]</scope>
    <source>
        <strain evidence="1 2">DSM 100734</strain>
    </source>
</reference>
<gene>
    <name evidence="1" type="ORF">HNQ72_005534</name>
</gene>
<dbReference type="AlphaFoldDB" id="A0A7X0D3P6"/>
<evidence type="ECO:0000313" key="1">
    <source>
        <dbReference type="EMBL" id="MBB6165686.1"/>
    </source>
</evidence>
<proteinExistence type="predicted"/>
<dbReference type="RefSeq" id="WP_183997122.1">
    <property type="nucleotide sequence ID" value="NZ_JACHEG010000010.1"/>
</dbReference>
<keyword evidence="2" id="KW-1185">Reference proteome</keyword>
<evidence type="ECO:0000313" key="2">
    <source>
        <dbReference type="Proteomes" id="UP000547879"/>
    </source>
</evidence>
<dbReference type="Proteomes" id="UP000547879">
    <property type="component" value="Unassembled WGS sequence"/>
</dbReference>
<comment type="caution">
    <text evidence="1">The sequence shown here is derived from an EMBL/GenBank/DDBJ whole genome shotgun (WGS) entry which is preliminary data.</text>
</comment>
<sequence>MKLYQPGDTSNAICPDCGKLVSTTFAYRDVPFDDGTGVVKGILAAVCDECEAVVSIPAQSTPAIRRAREAADIPLEVSIPAPEIEIIDAAAYRIDPDATTRLRKSLFAFYLQRLRHDESAAGMLRREFETWNAAKIEQRNRVGKAVRIPQRRLSFKISPKTDRDVQWLMKAIGMNKTDTVRSVIMEIERDLLAPKAPNGLRHLQDIAAVVNA</sequence>